<dbReference type="PANTHER" id="PTHR43046:SF14">
    <property type="entry name" value="MUTT_NUDIX FAMILY PROTEIN"/>
    <property type="match status" value="1"/>
</dbReference>
<dbReference type="InterPro" id="IPR015797">
    <property type="entry name" value="NUDIX_hydrolase-like_dom_sf"/>
</dbReference>
<feature type="domain" description="Nudix hydrolase" evidence="3">
    <location>
        <begin position="11"/>
        <end position="152"/>
    </location>
</feature>
<organism evidence="4 5">
    <name type="scientific">Streptomyces gamaensis</name>
    <dbReference type="NCBI Taxonomy" id="1763542"/>
    <lineage>
        <taxon>Bacteria</taxon>
        <taxon>Bacillati</taxon>
        <taxon>Actinomycetota</taxon>
        <taxon>Actinomycetes</taxon>
        <taxon>Kitasatosporales</taxon>
        <taxon>Streptomycetaceae</taxon>
        <taxon>Streptomyces</taxon>
    </lineage>
</organism>
<keyword evidence="5" id="KW-1185">Reference proteome</keyword>
<evidence type="ECO:0000313" key="4">
    <source>
        <dbReference type="EMBL" id="MFC5723223.1"/>
    </source>
</evidence>
<keyword evidence="2" id="KW-0378">Hydrolase</keyword>
<evidence type="ECO:0000256" key="2">
    <source>
        <dbReference type="ARBA" id="ARBA00022801"/>
    </source>
</evidence>
<dbReference type="PROSITE" id="PS51462">
    <property type="entry name" value="NUDIX"/>
    <property type="match status" value="1"/>
</dbReference>
<dbReference type="InterPro" id="IPR000086">
    <property type="entry name" value="NUDIX_hydrolase_dom"/>
</dbReference>
<evidence type="ECO:0000259" key="3">
    <source>
        <dbReference type="PROSITE" id="PS51462"/>
    </source>
</evidence>
<dbReference type="PANTHER" id="PTHR43046">
    <property type="entry name" value="GDP-MANNOSE MANNOSYL HYDROLASE"/>
    <property type="match status" value="1"/>
</dbReference>
<name>A0ABW0Z5L7_9ACTN</name>
<dbReference type="PROSITE" id="PS00893">
    <property type="entry name" value="NUDIX_BOX"/>
    <property type="match status" value="1"/>
</dbReference>
<dbReference type="EMBL" id="JBHSPB010000016">
    <property type="protein sequence ID" value="MFC5723223.1"/>
    <property type="molecule type" value="Genomic_DNA"/>
</dbReference>
<evidence type="ECO:0000313" key="5">
    <source>
        <dbReference type="Proteomes" id="UP001596083"/>
    </source>
</evidence>
<reference evidence="5" key="1">
    <citation type="journal article" date="2019" name="Int. J. Syst. Evol. Microbiol.">
        <title>The Global Catalogue of Microorganisms (GCM) 10K type strain sequencing project: providing services to taxonomists for standard genome sequencing and annotation.</title>
        <authorList>
            <consortium name="The Broad Institute Genomics Platform"/>
            <consortium name="The Broad Institute Genome Sequencing Center for Infectious Disease"/>
            <person name="Wu L."/>
            <person name="Ma J."/>
        </authorList>
    </citation>
    <scope>NUCLEOTIDE SEQUENCE [LARGE SCALE GENOMIC DNA]</scope>
    <source>
        <strain evidence="5">CGMCC 4.7304</strain>
    </source>
</reference>
<gene>
    <name evidence="4" type="ORF">ACFP1Z_23925</name>
</gene>
<protein>
    <submittedName>
        <fullName evidence="4">NUDIX domain-containing protein</fullName>
    </submittedName>
</protein>
<comment type="cofactor">
    <cofactor evidence="1">
        <name>Mg(2+)</name>
        <dbReference type="ChEBI" id="CHEBI:18420"/>
    </cofactor>
</comment>
<dbReference type="Proteomes" id="UP001596083">
    <property type="component" value="Unassembled WGS sequence"/>
</dbReference>
<dbReference type="Pfam" id="PF00293">
    <property type="entry name" value="NUDIX"/>
    <property type="match status" value="1"/>
</dbReference>
<sequence>MTSPPPATAHYLRNAASGLVVRDGHVLLVRGTWHGSEAEIHWLPGGGQEPGETLAACAEREVLEETGVRVKAGPMLVLRERIAGNHPGIPAETGHHRVEAVFWCDILHQPARLGGDNHDDAQTGVDWIPLEKVHRLRMAPPFLQAMLPDLAARAAAGRAHAFYAGDVE</sequence>
<accession>A0ABW0Z5L7</accession>
<evidence type="ECO:0000256" key="1">
    <source>
        <dbReference type="ARBA" id="ARBA00001946"/>
    </source>
</evidence>
<proteinExistence type="predicted"/>
<dbReference type="RefSeq" id="WP_390319296.1">
    <property type="nucleotide sequence ID" value="NZ_JBHSPB010000016.1"/>
</dbReference>
<comment type="caution">
    <text evidence="4">The sequence shown here is derived from an EMBL/GenBank/DDBJ whole genome shotgun (WGS) entry which is preliminary data.</text>
</comment>
<dbReference type="Gene3D" id="3.90.79.10">
    <property type="entry name" value="Nucleoside Triphosphate Pyrophosphohydrolase"/>
    <property type="match status" value="1"/>
</dbReference>
<dbReference type="SUPFAM" id="SSF55811">
    <property type="entry name" value="Nudix"/>
    <property type="match status" value="1"/>
</dbReference>
<dbReference type="InterPro" id="IPR020084">
    <property type="entry name" value="NUDIX_hydrolase_CS"/>
</dbReference>